<protein>
    <submittedName>
        <fullName evidence="3">Uncharacterized protein</fullName>
    </submittedName>
</protein>
<reference evidence="3 4" key="1">
    <citation type="journal article" date="2022" name="Allergy">
        <title>Genome assembly and annotation of Periplaneta americana reveal a comprehensive cockroach allergen profile.</title>
        <authorList>
            <person name="Wang L."/>
            <person name="Xiong Q."/>
            <person name="Saelim N."/>
            <person name="Wang L."/>
            <person name="Nong W."/>
            <person name="Wan A.T."/>
            <person name="Shi M."/>
            <person name="Liu X."/>
            <person name="Cao Q."/>
            <person name="Hui J.H.L."/>
            <person name="Sookrung N."/>
            <person name="Leung T.F."/>
            <person name="Tungtrongchitr A."/>
            <person name="Tsui S.K.W."/>
        </authorList>
    </citation>
    <scope>NUCLEOTIDE SEQUENCE [LARGE SCALE GENOMIC DNA]</scope>
    <source>
        <strain evidence="3">PWHHKU_190912</strain>
    </source>
</reference>
<evidence type="ECO:0000313" key="4">
    <source>
        <dbReference type="Proteomes" id="UP001148838"/>
    </source>
</evidence>
<evidence type="ECO:0000256" key="2">
    <source>
        <dbReference type="SAM" id="MobiDB-lite"/>
    </source>
</evidence>
<feature type="region of interest" description="Disordered" evidence="2">
    <location>
        <begin position="73"/>
        <end position="101"/>
    </location>
</feature>
<dbReference type="EMBL" id="JAJSOF020000005">
    <property type="protein sequence ID" value="KAJ4447495.1"/>
    <property type="molecule type" value="Genomic_DNA"/>
</dbReference>
<proteinExistence type="predicted"/>
<name>A0ABQ8TQ38_PERAM</name>
<comment type="caution">
    <text evidence="3">The sequence shown here is derived from an EMBL/GenBank/DDBJ whole genome shotgun (WGS) entry which is preliminary data.</text>
</comment>
<keyword evidence="1" id="KW-0175">Coiled coil</keyword>
<gene>
    <name evidence="3" type="ORF">ANN_09502</name>
</gene>
<dbReference type="Proteomes" id="UP001148838">
    <property type="component" value="Unassembled WGS sequence"/>
</dbReference>
<organism evidence="3 4">
    <name type="scientific">Periplaneta americana</name>
    <name type="common">American cockroach</name>
    <name type="synonym">Blatta americana</name>
    <dbReference type="NCBI Taxonomy" id="6978"/>
    <lineage>
        <taxon>Eukaryota</taxon>
        <taxon>Metazoa</taxon>
        <taxon>Ecdysozoa</taxon>
        <taxon>Arthropoda</taxon>
        <taxon>Hexapoda</taxon>
        <taxon>Insecta</taxon>
        <taxon>Pterygota</taxon>
        <taxon>Neoptera</taxon>
        <taxon>Polyneoptera</taxon>
        <taxon>Dictyoptera</taxon>
        <taxon>Blattodea</taxon>
        <taxon>Blattoidea</taxon>
        <taxon>Blattidae</taxon>
        <taxon>Blattinae</taxon>
        <taxon>Periplaneta</taxon>
    </lineage>
</organism>
<sequence>MSGLCEGGNELPHSLKANCNNGFRGGPPVIVEDIDPTVAQISPHIMVHIPGAIDSDMLESELEVMFAEEVQLATKPSEDVSPSTAGPANSVEAETETAEMATPTASIEAAAPRVQTRKHRNVVFKDQSAALLQLEIKKTKLELETAEIMLRVAKKKEQLIDIELAKAQRLT</sequence>
<feature type="coiled-coil region" evidence="1">
    <location>
        <begin position="129"/>
        <end position="156"/>
    </location>
</feature>
<keyword evidence="4" id="KW-1185">Reference proteome</keyword>
<evidence type="ECO:0000256" key="1">
    <source>
        <dbReference type="SAM" id="Coils"/>
    </source>
</evidence>
<evidence type="ECO:0000313" key="3">
    <source>
        <dbReference type="EMBL" id="KAJ4447495.1"/>
    </source>
</evidence>
<accession>A0ABQ8TQ38</accession>